<dbReference type="Proteomes" id="UP001057402">
    <property type="component" value="Chromosome 7"/>
</dbReference>
<proteinExistence type="predicted"/>
<name>A0ACB9NY45_9MYRT</name>
<accession>A0ACB9NY45</accession>
<evidence type="ECO:0000313" key="2">
    <source>
        <dbReference type="Proteomes" id="UP001057402"/>
    </source>
</evidence>
<keyword evidence="2" id="KW-1185">Reference proteome</keyword>
<evidence type="ECO:0000313" key="1">
    <source>
        <dbReference type="EMBL" id="KAI4341423.1"/>
    </source>
</evidence>
<comment type="caution">
    <text evidence="1">The sequence shown here is derived from an EMBL/GenBank/DDBJ whole genome shotgun (WGS) entry which is preliminary data.</text>
</comment>
<sequence>MAPSPSQPQHQQLLLLRQKTLASLAKLSDRDTFTLATTELHSLLHHSLHPATLPTFLSAFASTLSSNSSPSARKHILYLLSALSASHPVPSPPTSPPSSPHSPDPHARVAAAACLAAVIDKAGVRSMEDVNERLEKVLAKCEKAMRSEGWKGKVGVMRVVESLIGVVRRRDLKGLVGSVFACLGSEDWAERKAAAEVLLKLAQGEASREFKKGCTAALEKRRFDKVKAVREVMNQALEAWKQVPDVISEILPKKQSPVNQFTPPDSSSASTARKRNDGRKSTSPAPQPKKPWKAEAAVTNDGRSEAGLMERDENIASVRKSNVTLEVSKPETRRALFGKNSDENPRKFVGSGQDHG</sequence>
<organism evidence="1 2">
    <name type="scientific">Melastoma candidum</name>
    <dbReference type="NCBI Taxonomy" id="119954"/>
    <lineage>
        <taxon>Eukaryota</taxon>
        <taxon>Viridiplantae</taxon>
        <taxon>Streptophyta</taxon>
        <taxon>Embryophyta</taxon>
        <taxon>Tracheophyta</taxon>
        <taxon>Spermatophyta</taxon>
        <taxon>Magnoliopsida</taxon>
        <taxon>eudicotyledons</taxon>
        <taxon>Gunneridae</taxon>
        <taxon>Pentapetalae</taxon>
        <taxon>rosids</taxon>
        <taxon>malvids</taxon>
        <taxon>Myrtales</taxon>
        <taxon>Melastomataceae</taxon>
        <taxon>Melastomatoideae</taxon>
        <taxon>Melastomateae</taxon>
        <taxon>Melastoma</taxon>
    </lineage>
</organism>
<reference evidence="2" key="1">
    <citation type="journal article" date="2023" name="Front. Plant Sci.">
        <title>Chromosomal-level genome assembly of Melastoma candidum provides insights into trichome evolution.</title>
        <authorList>
            <person name="Zhong Y."/>
            <person name="Wu W."/>
            <person name="Sun C."/>
            <person name="Zou P."/>
            <person name="Liu Y."/>
            <person name="Dai S."/>
            <person name="Zhou R."/>
        </authorList>
    </citation>
    <scope>NUCLEOTIDE SEQUENCE [LARGE SCALE GENOMIC DNA]</scope>
</reference>
<dbReference type="EMBL" id="CM042886">
    <property type="protein sequence ID" value="KAI4341423.1"/>
    <property type="molecule type" value="Genomic_DNA"/>
</dbReference>
<gene>
    <name evidence="1" type="ORF">MLD38_026150</name>
</gene>
<protein>
    <submittedName>
        <fullName evidence="1">Uncharacterized protein</fullName>
    </submittedName>
</protein>